<evidence type="ECO:0000256" key="12">
    <source>
        <dbReference type="HAMAP-Rule" id="MF_02004"/>
    </source>
</evidence>
<dbReference type="InterPro" id="IPR014729">
    <property type="entry name" value="Rossmann-like_a/b/a_fold"/>
</dbReference>
<dbReference type="FunFam" id="1.10.287.380:FF:000001">
    <property type="entry name" value="Valine--tRNA ligase"/>
    <property type="match status" value="1"/>
</dbReference>
<comment type="domain">
    <text evidence="12">ValRS has two distinct active sites: one for aminoacylation and one for editing. The misactivated threonine is translocated from the active site to the editing site.</text>
</comment>
<keyword evidence="6 12" id="KW-0067">ATP-binding</keyword>
<dbReference type="PRINTS" id="PR00986">
    <property type="entry name" value="TRNASYNTHVAL"/>
</dbReference>
<dbReference type="Gene3D" id="3.40.50.620">
    <property type="entry name" value="HUPs"/>
    <property type="match status" value="2"/>
</dbReference>
<dbReference type="GO" id="GO:0005829">
    <property type="term" value="C:cytosol"/>
    <property type="evidence" value="ECO:0007669"/>
    <property type="project" value="TreeGrafter"/>
</dbReference>
<dbReference type="InterPro" id="IPR013155">
    <property type="entry name" value="M/V/L/I-tRNA-synth_anticd-bd"/>
</dbReference>
<feature type="domain" description="Valyl-tRNA synthetase tRNA-binding arm" evidence="15">
    <location>
        <begin position="961"/>
        <end position="1026"/>
    </location>
</feature>
<dbReference type="SUPFAM" id="SSF50677">
    <property type="entry name" value="ValRS/IleRS/LeuRS editing domain"/>
    <property type="match status" value="1"/>
</dbReference>
<dbReference type="InterPro" id="IPR033705">
    <property type="entry name" value="Anticodon_Ia_Val"/>
</dbReference>
<evidence type="ECO:0000259" key="14">
    <source>
        <dbReference type="Pfam" id="PF08264"/>
    </source>
</evidence>
<dbReference type="AlphaFoldDB" id="A0A940MQT5"/>
<dbReference type="EC" id="6.1.1.9" evidence="12"/>
<evidence type="ECO:0000256" key="2">
    <source>
        <dbReference type="ARBA" id="ARBA00011245"/>
    </source>
</evidence>
<feature type="domain" description="Aminoacyl-tRNA synthetase class Ia" evidence="13">
    <location>
        <begin position="18"/>
        <end position="705"/>
    </location>
</feature>
<dbReference type="InterPro" id="IPR009080">
    <property type="entry name" value="tRNAsynth_Ia_anticodon-bd"/>
</dbReference>
<dbReference type="SUPFAM" id="SSF46589">
    <property type="entry name" value="tRNA-binding arm"/>
    <property type="match status" value="1"/>
</dbReference>
<evidence type="ECO:0000256" key="4">
    <source>
        <dbReference type="ARBA" id="ARBA00022598"/>
    </source>
</evidence>
<keyword evidence="8 12" id="KW-0175">Coiled coil</keyword>
<dbReference type="Pfam" id="PF08264">
    <property type="entry name" value="Anticodon_1"/>
    <property type="match status" value="1"/>
</dbReference>
<dbReference type="PANTHER" id="PTHR11946:SF93">
    <property type="entry name" value="VALINE--TRNA LIGASE, CHLOROPLASTIC_MITOCHONDRIAL 2"/>
    <property type="match status" value="1"/>
</dbReference>
<keyword evidence="7 12" id="KW-0648">Protein biosynthesis</keyword>
<dbReference type="RefSeq" id="WP_209362295.1">
    <property type="nucleotide sequence ID" value="NZ_JAGISH010000010.1"/>
</dbReference>
<accession>A0A940MQT5</accession>
<reference evidence="16" key="1">
    <citation type="submission" date="2021-03" db="EMBL/GenBank/DDBJ databases">
        <title>Sagittula salina sp. nov. strain M10.9X isolated from the marine waste.</title>
        <authorList>
            <person name="Satari L."/>
            <person name="Molina-Menor E."/>
            <person name="Vidal-Verdu A."/>
            <person name="Pascual J."/>
            <person name="Pereto J."/>
            <person name="Porcar M."/>
        </authorList>
    </citation>
    <scope>NUCLEOTIDE SEQUENCE</scope>
    <source>
        <strain evidence="16">M10.9X</strain>
    </source>
</reference>
<keyword evidence="4 12" id="KW-0436">Ligase</keyword>
<dbReference type="Gene3D" id="1.10.287.380">
    <property type="entry name" value="Valyl-tRNA synthetase, C-terminal domain"/>
    <property type="match status" value="1"/>
</dbReference>
<evidence type="ECO:0000256" key="5">
    <source>
        <dbReference type="ARBA" id="ARBA00022741"/>
    </source>
</evidence>
<feature type="short sequence motif" description="'KMSKS' region" evidence="12">
    <location>
        <begin position="672"/>
        <end position="676"/>
    </location>
</feature>
<evidence type="ECO:0000259" key="15">
    <source>
        <dbReference type="Pfam" id="PF10458"/>
    </source>
</evidence>
<organism evidence="16 17">
    <name type="scientific">Sagittula salina</name>
    <dbReference type="NCBI Taxonomy" id="2820268"/>
    <lineage>
        <taxon>Bacteria</taxon>
        <taxon>Pseudomonadati</taxon>
        <taxon>Pseudomonadota</taxon>
        <taxon>Alphaproteobacteria</taxon>
        <taxon>Rhodobacterales</taxon>
        <taxon>Roseobacteraceae</taxon>
        <taxon>Sagittula</taxon>
    </lineage>
</organism>
<name>A0A940MQT5_9RHOB</name>
<dbReference type="InterPro" id="IPR009008">
    <property type="entry name" value="Val/Leu/Ile-tRNA-synth_edit"/>
</dbReference>
<evidence type="ECO:0000256" key="8">
    <source>
        <dbReference type="ARBA" id="ARBA00023054"/>
    </source>
</evidence>
<dbReference type="SUPFAM" id="SSF47323">
    <property type="entry name" value="Anticodon-binding domain of a subclass of class I aminoacyl-tRNA synthetases"/>
    <property type="match status" value="1"/>
</dbReference>
<keyword evidence="9 12" id="KW-0030">Aminoacyl-tRNA synthetase</keyword>
<dbReference type="PROSITE" id="PS00178">
    <property type="entry name" value="AA_TRNA_LIGASE_I"/>
    <property type="match status" value="1"/>
</dbReference>
<dbReference type="NCBIfam" id="NF004349">
    <property type="entry name" value="PRK05729.1"/>
    <property type="match status" value="1"/>
</dbReference>
<gene>
    <name evidence="12" type="primary">valS</name>
    <name evidence="16" type="ORF">J5474_17030</name>
</gene>
<keyword evidence="17" id="KW-1185">Reference proteome</keyword>
<dbReference type="InterPro" id="IPR010978">
    <property type="entry name" value="tRNA-bd_arm"/>
</dbReference>
<evidence type="ECO:0000313" key="16">
    <source>
        <dbReference type="EMBL" id="MBP0484183.1"/>
    </source>
</evidence>
<dbReference type="EMBL" id="JAGISH010000010">
    <property type="protein sequence ID" value="MBP0484183.1"/>
    <property type="molecule type" value="Genomic_DNA"/>
</dbReference>
<feature type="domain" description="Methionyl/Valyl/Leucyl/Isoleucyl-tRNA synthetase anticodon-binding" evidence="14">
    <location>
        <begin position="756"/>
        <end position="898"/>
    </location>
</feature>
<dbReference type="Gene3D" id="1.10.730.10">
    <property type="entry name" value="Isoleucyl-tRNA Synthetase, Domain 1"/>
    <property type="match status" value="1"/>
</dbReference>
<evidence type="ECO:0000256" key="3">
    <source>
        <dbReference type="ARBA" id="ARBA00022490"/>
    </source>
</evidence>
<dbReference type="InterPro" id="IPR002303">
    <property type="entry name" value="Valyl-tRNA_ligase"/>
</dbReference>
<feature type="binding site" evidence="12">
    <location>
        <position position="675"/>
    </location>
    <ligand>
        <name>ATP</name>
        <dbReference type="ChEBI" id="CHEBI:30616"/>
    </ligand>
</feature>
<dbReference type="Gene3D" id="3.90.740.10">
    <property type="entry name" value="Valyl/Leucyl/Isoleucyl-tRNA synthetase, editing domain"/>
    <property type="match status" value="1"/>
</dbReference>
<dbReference type="HAMAP" id="MF_02004">
    <property type="entry name" value="Val_tRNA_synth_type1"/>
    <property type="match status" value="1"/>
</dbReference>
<dbReference type="GO" id="GO:0005524">
    <property type="term" value="F:ATP binding"/>
    <property type="evidence" value="ECO:0007669"/>
    <property type="project" value="UniProtKB-UniRule"/>
</dbReference>
<keyword evidence="5 12" id="KW-0547">Nucleotide-binding</keyword>
<dbReference type="InterPro" id="IPR001412">
    <property type="entry name" value="aa-tRNA-synth_I_CS"/>
</dbReference>
<evidence type="ECO:0000256" key="1">
    <source>
        <dbReference type="ARBA" id="ARBA00004496"/>
    </source>
</evidence>
<evidence type="ECO:0000256" key="11">
    <source>
        <dbReference type="ARBA" id="ARBA00060830"/>
    </source>
</evidence>
<dbReference type="InterPro" id="IPR037118">
    <property type="entry name" value="Val-tRNA_synth_C_sf"/>
</dbReference>
<protein>
    <recommendedName>
        <fullName evidence="12">Valine--tRNA ligase</fullName>
        <ecNumber evidence="12">6.1.1.9</ecNumber>
    </recommendedName>
    <alternativeName>
        <fullName evidence="12">Valyl-tRNA synthetase</fullName>
        <shortName evidence="12">ValRS</shortName>
    </alternativeName>
</protein>
<comment type="subunit">
    <text evidence="2 12">Monomer.</text>
</comment>
<evidence type="ECO:0000256" key="6">
    <source>
        <dbReference type="ARBA" id="ARBA00022840"/>
    </source>
</evidence>
<dbReference type="InterPro" id="IPR019499">
    <property type="entry name" value="Val-tRNA_synth_tRNA-bd"/>
</dbReference>
<evidence type="ECO:0000256" key="10">
    <source>
        <dbReference type="ARBA" id="ARBA00047552"/>
    </source>
</evidence>
<comment type="catalytic activity">
    <reaction evidence="10 12">
        <text>tRNA(Val) + L-valine + ATP = L-valyl-tRNA(Val) + AMP + diphosphate</text>
        <dbReference type="Rhea" id="RHEA:10704"/>
        <dbReference type="Rhea" id="RHEA-COMP:9672"/>
        <dbReference type="Rhea" id="RHEA-COMP:9708"/>
        <dbReference type="ChEBI" id="CHEBI:30616"/>
        <dbReference type="ChEBI" id="CHEBI:33019"/>
        <dbReference type="ChEBI" id="CHEBI:57762"/>
        <dbReference type="ChEBI" id="CHEBI:78442"/>
        <dbReference type="ChEBI" id="CHEBI:78537"/>
        <dbReference type="ChEBI" id="CHEBI:456215"/>
        <dbReference type="EC" id="6.1.1.9"/>
    </reaction>
</comment>
<dbReference type="Proteomes" id="UP000675940">
    <property type="component" value="Unassembled WGS sequence"/>
</dbReference>
<dbReference type="GO" id="GO:0004832">
    <property type="term" value="F:valine-tRNA ligase activity"/>
    <property type="evidence" value="ECO:0007669"/>
    <property type="project" value="UniProtKB-UniRule"/>
</dbReference>
<dbReference type="GO" id="GO:0002161">
    <property type="term" value="F:aminoacyl-tRNA deacylase activity"/>
    <property type="evidence" value="ECO:0007669"/>
    <property type="project" value="InterPro"/>
</dbReference>
<dbReference type="Pfam" id="PF00133">
    <property type="entry name" value="tRNA-synt_1"/>
    <property type="match status" value="1"/>
</dbReference>
<dbReference type="CDD" id="cd07962">
    <property type="entry name" value="Anticodon_Ia_Val"/>
    <property type="match status" value="1"/>
</dbReference>
<evidence type="ECO:0000259" key="13">
    <source>
        <dbReference type="Pfam" id="PF00133"/>
    </source>
</evidence>
<dbReference type="GO" id="GO:0006438">
    <property type="term" value="P:valyl-tRNA aminoacylation"/>
    <property type="evidence" value="ECO:0007669"/>
    <property type="project" value="UniProtKB-UniRule"/>
</dbReference>
<feature type="short sequence motif" description="'HIGH' region" evidence="12">
    <location>
        <begin position="45"/>
        <end position="55"/>
    </location>
</feature>
<proteinExistence type="inferred from homology"/>
<comment type="caution">
    <text evidence="16">The sequence shown here is derived from an EMBL/GenBank/DDBJ whole genome shotgun (WGS) entry which is preliminary data.</text>
</comment>
<sequence>MPLEKTFNAAEAEPRLSAKWIESGAFRAGANKSRDESFTIMLPPPNVTGALHVGHAFNHTLMDILTRWHRMRGFDTLWQPGQDHAGIATQLQVEKKLKAEKGLRRTDMAREDFLTHVWDWKTQYGSTIIEQMHRLGSSCDWERNAFTMSGAPGAPEADSKGNFHDAVIKVFVDMYEKGLIYRGKRLVNWDPHFETAISDLEVENVEVAGHMWHFKYPLANGVTYTYVEKDEDGTVLFEEERDYISIATTRPETMLGDGAVAVHPDDERYAAIVGQLCEIPVGPKEHRRLIPIITDEYPDPTFGSGAVKITGAHDFNDYQVAKRGGIPMYRLMDVRGHLRADGAPYAEAAAIAMEVAKHKRTLTEAETDLINLVPDHLRGLDRFEAREKVVAEITAEGLAVMTEATDPRLGKAAVKAPLEPSEGGEMRTEDQNLVPLVEAKPIMQPFGDRSKVVIEPMLTDQWFVDAEKVVGPALDAVRDGRIRIMPESGEKTYYHWLENIEPWCISRQLWWGHQIPVWYIPGEEDWFPVCAATEEEALERAVAMSPEGTEFRVVADAWEAGEVLKQVRETMDVADEGTIRTFDGPMQLPIFRDPDVLDTWFSSGLWPIGTLGWPEDTPEMQKYFPSDVLITGSDILFFWVARMIMMQLAVVDEIPFHTVYLHQLVRDEKGKKMSKTTGNVIDPLEVVNEYGADALRFNNAAMASIGGVLKMSMDRIAGYRNFGTKLWNAARFAEMNDATGHDFSTNNRPVPSATLNRWIMGETARVRETVDAALAEYRFNDAANALYAFVWGKVCDWYVEFSKPLFASEDAVLAAETRETMSWVIDQCLILLHPIMPFITEELWGTLGTRPKMLVHTDWPAYTAAELVDPAAEAEISWAISLIEGVRSARAQMHVPAGLYVPTLVMGLGTEERGAWDRNEVLIKRLARIDSMQEVENFPKGCVTIPVGAATFGLPLADIIDVAEEKARLEKTLGKLAKELGGLRGRLNNPKFVESAPEEVVEEVRANLTERESDEAKLRDALARLAEIG</sequence>
<keyword evidence="3 12" id="KW-0963">Cytoplasm</keyword>
<evidence type="ECO:0000256" key="9">
    <source>
        <dbReference type="ARBA" id="ARBA00023146"/>
    </source>
</evidence>
<evidence type="ECO:0000313" key="17">
    <source>
        <dbReference type="Proteomes" id="UP000675940"/>
    </source>
</evidence>
<dbReference type="FunFam" id="3.40.50.620:FF:000032">
    <property type="entry name" value="Valine--tRNA ligase"/>
    <property type="match status" value="1"/>
</dbReference>
<dbReference type="InterPro" id="IPR002300">
    <property type="entry name" value="aa-tRNA-synth_Ia"/>
</dbReference>
<dbReference type="SUPFAM" id="SSF52374">
    <property type="entry name" value="Nucleotidylyl transferase"/>
    <property type="match status" value="1"/>
</dbReference>
<comment type="function">
    <text evidence="12">Catalyzes the attachment of valine to tRNA(Val). As ValRS can inadvertently accommodate and process structurally similar amino acids such as threonine, to avoid such errors, it has a 'posttransfer' editing activity that hydrolyzes mischarged Thr-tRNA(Val) in a tRNA-dependent manner.</text>
</comment>
<comment type="similarity">
    <text evidence="11 12">Belongs to the class-I aminoacyl-tRNA synthetase family. ValS type 1 subfamily.</text>
</comment>
<dbReference type="PANTHER" id="PTHR11946">
    <property type="entry name" value="VALYL-TRNA SYNTHETASES"/>
    <property type="match status" value="1"/>
</dbReference>
<evidence type="ECO:0000256" key="7">
    <source>
        <dbReference type="ARBA" id="ARBA00022917"/>
    </source>
</evidence>
<comment type="subcellular location">
    <subcellularLocation>
        <location evidence="1 12">Cytoplasm</location>
    </subcellularLocation>
</comment>
<comment type="domain">
    <text evidence="12">The C-terminal coiled-coil domain is crucial for aminoacylation activity.</text>
</comment>
<dbReference type="Pfam" id="PF10458">
    <property type="entry name" value="Val_tRNA-synt_C"/>
    <property type="match status" value="1"/>
</dbReference>